<keyword evidence="2" id="KW-1185">Reference proteome</keyword>
<reference evidence="1 2" key="1">
    <citation type="submission" date="2018-03" db="EMBL/GenBank/DDBJ databases">
        <title>Genomic Encyclopedia of Archaeal and Bacterial Type Strains, Phase II (KMG-II): from individual species to whole genera.</title>
        <authorList>
            <person name="Goeker M."/>
        </authorList>
    </citation>
    <scope>NUCLEOTIDE SEQUENCE [LARGE SCALE GENOMIC DNA]</scope>
    <source>
        <strain evidence="1 2">DSM 43146</strain>
    </source>
</reference>
<dbReference type="EMBL" id="PVMZ01000003">
    <property type="protein sequence ID" value="PRX23643.1"/>
    <property type="molecule type" value="Genomic_DNA"/>
</dbReference>
<dbReference type="AlphaFoldDB" id="A0A2T0KJE4"/>
<evidence type="ECO:0000313" key="2">
    <source>
        <dbReference type="Proteomes" id="UP000239415"/>
    </source>
</evidence>
<accession>A0A2T0KJE4</accession>
<dbReference type="OrthoDB" id="9875058at2"/>
<comment type="caution">
    <text evidence="1">The sequence shown here is derived from an EMBL/GenBank/DDBJ whole genome shotgun (WGS) entry which is preliminary data.</text>
</comment>
<name>A0A2T0KJE4_9ACTN</name>
<dbReference type="RefSeq" id="WP_106316811.1">
    <property type="nucleotide sequence ID" value="NZ_BOMO01000042.1"/>
</dbReference>
<dbReference type="Proteomes" id="UP000239415">
    <property type="component" value="Unassembled WGS sequence"/>
</dbReference>
<organism evidence="1 2">
    <name type="scientific">Actinoplanes italicus</name>
    <dbReference type="NCBI Taxonomy" id="113567"/>
    <lineage>
        <taxon>Bacteria</taxon>
        <taxon>Bacillati</taxon>
        <taxon>Actinomycetota</taxon>
        <taxon>Actinomycetes</taxon>
        <taxon>Micromonosporales</taxon>
        <taxon>Micromonosporaceae</taxon>
        <taxon>Actinoplanes</taxon>
    </lineage>
</organism>
<gene>
    <name evidence="1" type="ORF">CLV67_103392</name>
</gene>
<protein>
    <submittedName>
        <fullName evidence="1">Uncharacterized protein</fullName>
    </submittedName>
</protein>
<evidence type="ECO:0000313" key="1">
    <source>
        <dbReference type="EMBL" id="PRX23643.1"/>
    </source>
</evidence>
<sequence length="94" mass="10522">MIPVCQSCQAERATWLDYRLPRTAGFSFGSGAPYDASPAGIRDRQHGRFEEWRATIRFHRDLIARTCRDQGHVAAPPAPRVVEIPLFDLIGEAA</sequence>
<proteinExistence type="predicted"/>